<accession>A0A914HEG8</accession>
<protein>
    <submittedName>
        <fullName evidence="3">Uncharacterized protein</fullName>
    </submittedName>
</protein>
<evidence type="ECO:0000313" key="3">
    <source>
        <dbReference type="WBParaSite" id="Gr19_v10_g16393.t1"/>
    </source>
</evidence>
<sequence length="223" mass="25088">MGKKNRLKQLLGRFNKETNCEIRALPYSFGGVACEIFLKVDLNRGNSLAVANVPYYLDEAALKEFCSCALGTEVAEAHITVSTALHGNLKRGYRSGRLVFSTIQARRRAFDAISSSIAPLKLENLNVNLPAWHKPIANRLGKRRHTTDEENMEIPYEGKAAGTVDFKEPNEDGWVTVTRRHKFSFRGKINQLGGSEGNNLMDTESTRNYEESSEGPKKKKRRR</sequence>
<dbReference type="PROSITE" id="PS51257">
    <property type="entry name" value="PROKAR_LIPOPROTEIN"/>
    <property type="match status" value="1"/>
</dbReference>
<dbReference type="WBParaSite" id="Gr19_v10_g16393.t1">
    <property type="protein sequence ID" value="Gr19_v10_g16393.t1"/>
    <property type="gene ID" value="Gr19_v10_g16393"/>
</dbReference>
<evidence type="ECO:0000313" key="2">
    <source>
        <dbReference type="Proteomes" id="UP000887572"/>
    </source>
</evidence>
<name>A0A914HEG8_GLORO</name>
<organism evidence="2 3">
    <name type="scientific">Globodera rostochiensis</name>
    <name type="common">Golden nematode worm</name>
    <name type="synonym">Heterodera rostochiensis</name>
    <dbReference type="NCBI Taxonomy" id="31243"/>
    <lineage>
        <taxon>Eukaryota</taxon>
        <taxon>Metazoa</taxon>
        <taxon>Ecdysozoa</taxon>
        <taxon>Nematoda</taxon>
        <taxon>Chromadorea</taxon>
        <taxon>Rhabditida</taxon>
        <taxon>Tylenchina</taxon>
        <taxon>Tylenchomorpha</taxon>
        <taxon>Tylenchoidea</taxon>
        <taxon>Heteroderidae</taxon>
        <taxon>Heteroderinae</taxon>
        <taxon>Globodera</taxon>
    </lineage>
</organism>
<proteinExistence type="predicted"/>
<feature type="region of interest" description="Disordered" evidence="1">
    <location>
        <begin position="188"/>
        <end position="223"/>
    </location>
</feature>
<dbReference type="AlphaFoldDB" id="A0A914HEG8"/>
<dbReference type="Proteomes" id="UP000887572">
    <property type="component" value="Unplaced"/>
</dbReference>
<reference evidence="3" key="1">
    <citation type="submission" date="2022-11" db="UniProtKB">
        <authorList>
            <consortium name="WormBaseParasite"/>
        </authorList>
    </citation>
    <scope>IDENTIFICATION</scope>
</reference>
<evidence type="ECO:0000256" key="1">
    <source>
        <dbReference type="SAM" id="MobiDB-lite"/>
    </source>
</evidence>
<keyword evidence="2" id="KW-1185">Reference proteome</keyword>
<feature type="compositionally biased region" description="Basic and acidic residues" evidence="1">
    <location>
        <begin position="204"/>
        <end position="216"/>
    </location>
</feature>